<organism evidence="1">
    <name type="scientific">marine sediment metagenome</name>
    <dbReference type="NCBI Taxonomy" id="412755"/>
    <lineage>
        <taxon>unclassified sequences</taxon>
        <taxon>metagenomes</taxon>
        <taxon>ecological metagenomes</taxon>
    </lineage>
</organism>
<name>A0A0F9AF71_9ZZZZ</name>
<gene>
    <name evidence="1" type="ORF">LCGC14_2579400</name>
</gene>
<reference evidence="1" key="1">
    <citation type="journal article" date="2015" name="Nature">
        <title>Complex archaea that bridge the gap between prokaryotes and eukaryotes.</title>
        <authorList>
            <person name="Spang A."/>
            <person name="Saw J.H."/>
            <person name="Jorgensen S.L."/>
            <person name="Zaremba-Niedzwiedzka K."/>
            <person name="Martijn J."/>
            <person name="Lind A.E."/>
            <person name="van Eijk R."/>
            <person name="Schleper C."/>
            <person name="Guy L."/>
            <person name="Ettema T.J."/>
        </authorList>
    </citation>
    <scope>NUCLEOTIDE SEQUENCE</scope>
</reference>
<dbReference type="AlphaFoldDB" id="A0A0F9AF71"/>
<feature type="non-terminal residue" evidence="1">
    <location>
        <position position="31"/>
    </location>
</feature>
<dbReference type="EMBL" id="LAZR01043021">
    <property type="protein sequence ID" value="KKL08090.1"/>
    <property type="molecule type" value="Genomic_DNA"/>
</dbReference>
<sequence length="31" mass="3336">MDEKGDVIRELRAVLHLPGGGSVSDEDIQKA</sequence>
<protein>
    <submittedName>
        <fullName evidence="1">Uncharacterized protein</fullName>
    </submittedName>
</protein>
<proteinExistence type="predicted"/>
<comment type="caution">
    <text evidence="1">The sequence shown here is derived from an EMBL/GenBank/DDBJ whole genome shotgun (WGS) entry which is preliminary data.</text>
</comment>
<accession>A0A0F9AF71</accession>
<evidence type="ECO:0000313" key="1">
    <source>
        <dbReference type="EMBL" id="KKL08090.1"/>
    </source>
</evidence>